<name>A0ABQ2NEZ8_9ACTN</name>
<comment type="caution">
    <text evidence="2">The sequence shown here is derived from an EMBL/GenBank/DDBJ whole genome shotgun (WGS) entry which is preliminary data.</text>
</comment>
<evidence type="ECO:0000313" key="2">
    <source>
        <dbReference type="EMBL" id="GGO92476.1"/>
    </source>
</evidence>
<dbReference type="EMBL" id="BMNI01000008">
    <property type="protein sequence ID" value="GGO92476.1"/>
    <property type="molecule type" value="Genomic_DNA"/>
</dbReference>
<evidence type="ECO:0000313" key="3">
    <source>
        <dbReference type="Proteomes" id="UP000655410"/>
    </source>
</evidence>
<proteinExistence type="predicted"/>
<keyword evidence="1" id="KW-0732">Signal</keyword>
<protein>
    <submittedName>
        <fullName evidence="2">Chemotaxis protein</fullName>
    </submittedName>
</protein>
<keyword evidence="3" id="KW-1185">Reference proteome</keyword>
<feature type="chain" id="PRO_5045826567" evidence="1">
    <location>
        <begin position="24"/>
        <end position="575"/>
    </location>
</feature>
<dbReference type="RefSeq" id="WP_188784728.1">
    <property type="nucleotide sequence ID" value="NZ_BMNI01000008.1"/>
</dbReference>
<accession>A0ABQ2NEZ8</accession>
<gene>
    <name evidence="2" type="ORF">GCM10011584_28970</name>
</gene>
<feature type="signal peptide" evidence="1">
    <location>
        <begin position="1"/>
        <end position="23"/>
    </location>
</feature>
<sequence>MTITRRRLTAAALAAAVVAFAYAAWVALGVRSDLLDGEAAARDLRAALEDPGTSDAAEKAADRFEAHLASADRRTSGWTWAVLEGVPFVGDDARAVATLSRVGAAAARDGVRPLLEAGVTDPEGFAPRDGQVDLDRIAMLRKPMAAAAAAFGDASEELAEVDCSGLVGPLARSLRTLTDDIDAAADGLEAGRVATELLPTMLGGSGERRILLAFQSPAEPRAAGGFPGALAVLEARDGRLELAEQIPAGALPSGAQVLPLTAEEQERFGPAMAIYAGDAGFTPHFPRVTELWRAHWDRSGRPALDGAVAVDPVALGYLLAATGPVQVRGAELTADNVAHELLHGAYVRYADPLEQDRWFQQVASAVFSRLTTGSVDARALLDGLARGAREGRLLVNSRHPEEQQLLTGTQVAGEVPDASVPAPQAGVYFNDSTGSKMGWFFHPEVTVETTSCDASGRTMTGTLGVRSSLEAGKPLPAYVSPGSHGIPKGTHLVSVELFAPQEGTLDRITFDAEPQENAVVTPYRGHATTSVALELEPAGHHVVTWRMTTPSREPVSIRVTPGVDSGGGPVELPAC</sequence>
<dbReference type="InterPro" id="IPR025101">
    <property type="entry name" value="DUF4012"/>
</dbReference>
<dbReference type="Proteomes" id="UP000655410">
    <property type="component" value="Unassembled WGS sequence"/>
</dbReference>
<dbReference type="Pfam" id="PF13196">
    <property type="entry name" value="DUF4012"/>
    <property type="match status" value="1"/>
</dbReference>
<reference evidence="3" key="1">
    <citation type="journal article" date="2019" name="Int. J. Syst. Evol. Microbiol.">
        <title>The Global Catalogue of Microorganisms (GCM) 10K type strain sequencing project: providing services to taxonomists for standard genome sequencing and annotation.</title>
        <authorList>
            <consortium name="The Broad Institute Genomics Platform"/>
            <consortium name="The Broad Institute Genome Sequencing Center for Infectious Disease"/>
            <person name="Wu L."/>
            <person name="Ma J."/>
        </authorList>
    </citation>
    <scope>NUCLEOTIDE SEQUENCE [LARGE SCALE GENOMIC DNA]</scope>
    <source>
        <strain evidence="3">CGMCC 4.7371</strain>
    </source>
</reference>
<evidence type="ECO:0000256" key="1">
    <source>
        <dbReference type="SAM" id="SignalP"/>
    </source>
</evidence>
<organism evidence="2 3">
    <name type="scientific">Nocardioides phosphati</name>
    <dbReference type="NCBI Taxonomy" id="1867775"/>
    <lineage>
        <taxon>Bacteria</taxon>
        <taxon>Bacillati</taxon>
        <taxon>Actinomycetota</taxon>
        <taxon>Actinomycetes</taxon>
        <taxon>Propionibacteriales</taxon>
        <taxon>Nocardioidaceae</taxon>
        <taxon>Nocardioides</taxon>
    </lineage>
</organism>